<accession>A0A919XYR3</accession>
<organism evidence="1 2">
    <name type="scientific">Paenibacillus apis</name>
    <dbReference type="NCBI Taxonomy" id="1792174"/>
    <lineage>
        <taxon>Bacteria</taxon>
        <taxon>Bacillati</taxon>
        <taxon>Bacillota</taxon>
        <taxon>Bacilli</taxon>
        <taxon>Bacillales</taxon>
        <taxon>Paenibacillaceae</taxon>
        <taxon>Paenibacillus</taxon>
    </lineage>
</organism>
<sequence>MKEAKELSDMFSLSSLVFGCSEQKDIEFQENRPRASLGRFMRLTLLRYNRLIYLRKSNATGRFAENRLV</sequence>
<reference evidence="1" key="1">
    <citation type="submission" date="2021-03" db="EMBL/GenBank/DDBJ databases">
        <title>Antimicrobial resistance genes in bacteria isolated from Japanese honey, and their potential for conferring macrolide and lincosamide resistance in the American foulbrood pathogen Paenibacillus larvae.</title>
        <authorList>
            <person name="Okamoto M."/>
            <person name="Kumagai M."/>
            <person name="Kanamori H."/>
            <person name="Takamatsu D."/>
        </authorList>
    </citation>
    <scope>NUCLEOTIDE SEQUENCE</scope>
    <source>
        <strain evidence="1">J41TS4</strain>
    </source>
</reference>
<dbReference type="PROSITE" id="PS51257">
    <property type="entry name" value="PROKAR_LIPOPROTEIN"/>
    <property type="match status" value="1"/>
</dbReference>
<dbReference type="AlphaFoldDB" id="A0A919XYR3"/>
<name>A0A919XYR3_9BACL</name>
<keyword evidence="2" id="KW-1185">Reference proteome</keyword>
<dbReference type="Proteomes" id="UP000678895">
    <property type="component" value="Unassembled WGS sequence"/>
</dbReference>
<comment type="caution">
    <text evidence="1">The sequence shown here is derived from an EMBL/GenBank/DDBJ whole genome shotgun (WGS) entry which is preliminary data.</text>
</comment>
<evidence type="ECO:0000313" key="1">
    <source>
        <dbReference type="EMBL" id="GIO40936.1"/>
    </source>
</evidence>
<proteinExistence type="predicted"/>
<evidence type="ECO:0000313" key="2">
    <source>
        <dbReference type="Proteomes" id="UP000678895"/>
    </source>
</evidence>
<dbReference type="EMBL" id="BORS01000002">
    <property type="protein sequence ID" value="GIO40936.1"/>
    <property type="molecule type" value="Genomic_DNA"/>
</dbReference>
<protein>
    <submittedName>
        <fullName evidence="1">Uncharacterized protein</fullName>
    </submittedName>
</protein>
<gene>
    <name evidence="1" type="ORF">J41TS4_06940</name>
</gene>